<feature type="region of interest" description="Disordered" evidence="1">
    <location>
        <begin position="77"/>
        <end position="106"/>
    </location>
</feature>
<organism evidence="2 3">
    <name type="scientific">Lactococcus cremoris subsp. cremoris GE214</name>
    <dbReference type="NCBI Taxonomy" id="1415168"/>
    <lineage>
        <taxon>Bacteria</taxon>
        <taxon>Bacillati</taxon>
        <taxon>Bacillota</taxon>
        <taxon>Bacilli</taxon>
        <taxon>Lactobacillales</taxon>
        <taxon>Streptococcaceae</taxon>
        <taxon>Lactococcus</taxon>
        <taxon>Lactococcus cremoris subsp. cremoris</taxon>
    </lineage>
</organism>
<dbReference type="EMBL" id="AZSI01000024">
    <property type="protein sequence ID" value="KEY62694.1"/>
    <property type="molecule type" value="Genomic_DNA"/>
</dbReference>
<reference evidence="2 3" key="1">
    <citation type="submission" date="2014-06" db="EMBL/GenBank/DDBJ databases">
        <title>Draft genome sequence of the putrescine producing strain Lactococcus lactis subsp cremoris GE214.</title>
        <authorList>
            <person name="Ladero V."/>
            <person name="Linares D.M."/>
            <person name="del Rio B."/>
            <person name="Mayo B."/>
            <person name="Martin M.C."/>
            <person name="Fernandez M."/>
            <person name="Alvarez M.A."/>
        </authorList>
    </citation>
    <scope>NUCLEOTIDE SEQUENCE [LARGE SCALE GENOMIC DNA]</scope>
    <source>
        <strain evidence="2 3">GE214</strain>
    </source>
</reference>
<dbReference type="AlphaFoldDB" id="A0A084ABL5"/>
<dbReference type="RefSeq" id="WP_021036566.1">
    <property type="nucleotide sequence ID" value="NZ_AZSI01000024.1"/>
</dbReference>
<dbReference type="PATRIC" id="fig|1415168.3.peg.1153"/>
<dbReference type="GeneID" id="61108458"/>
<evidence type="ECO:0000313" key="3">
    <source>
        <dbReference type="Proteomes" id="UP000028401"/>
    </source>
</evidence>
<evidence type="ECO:0000256" key="1">
    <source>
        <dbReference type="SAM" id="MobiDB-lite"/>
    </source>
</evidence>
<dbReference type="Proteomes" id="UP000028401">
    <property type="component" value="Unassembled WGS sequence"/>
</dbReference>
<sequence length="106" mass="12461">MNYDDFMKSKHIAERWGEFQEKFKNMDKSSELKAYHELLTEFYEYIQYLETHFFAADKTSVDKNLLTDWSVSSQASTASAQIPMTLSPSQEHLTGEEDPWFGFNDE</sequence>
<comment type="caution">
    <text evidence="2">The sequence shown here is derived from an EMBL/GenBank/DDBJ whole genome shotgun (WGS) entry which is preliminary data.</text>
</comment>
<accession>A0A084ABL5</accession>
<gene>
    <name evidence="2" type="ORF">U725_01086</name>
</gene>
<proteinExistence type="predicted"/>
<feature type="compositionally biased region" description="Polar residues" evidence="1">
    <location>
        <begin position="82"/>
        <end position="92"/>
    </location>
</feature>
<name>A0A084ABL5_LACLC</name>
<protein>
    <submittedName>
        <fullName evidence="2">Uncharacterized protein</fullName>
    </submittedName>
</protein>
<evidence type="ECO:0000313" key="2">
    <source>
        <dbReference type="EMBL" id="KEY62694.1"/>
    </source>
</evidence>
<feature type="compositionally biased region" description="Acidic residues" evidence="1">
    <location>
        <begin position="96"/>
        <end position="106"/>
    </location>
</feature>